<evidence type="ECO:0000313" key="9">
    <source>
        <dbReference type="EMBL" id="KAB2931012.1"/>
    </source>
</evidence>
<keyword evidence="5" id="KW-0274">FAD</keyword>
<dbReference type="SUPFAM" id="SSF51905">
    <property type="entry name" value="FAD/NAD(P)-binding domain"/>
    <property type="match status" value="1"/>
</dbReference>
<dbReference type="Gene3D" id="3.50.50.60">
    <property type="entry name" value="FAD/NAD(P)-binding domain"/>
    <property type="match status" value="1"/>
</dbReference>
<evidence type="ECO:0000259" key="7">
    <source>
        <dbReference type="Pfam" id="PF01266"/>
    </source>
</evidence>
<dbReference type="InterPro" id="IPR000447">
    <property type="entry name" value="G3P_DH_FAD-dep"/>
</dbReference>
<dbReference type="Gene3D" id="1.10.8.870">
    <property type="entry name" value="Alpha-glycerophosphate oxidase, cap domain"/>
    <property type="match status" value="1"/>
</dbReference>
<dbReference type="InterPro" id="IPR006076">
    <property type="entry name" value="FAD-dep_OxRdtase"/>
</dbReference>
<protein>
    <submittedName>
        <fullName evidence="9">Glycerol-3-phosphate dehydrogenase/oxidase</fullName>
    </submittedName>
</protein>
<name>A0A833GZR5_9LEPT</name>
<feature type="domain" description="FAD dependent oxidoreductase" evidence="7">
    <location>
        <begin position="18"/>
        <end position="384"/>
    </location>
</feature>
<evidence type="ECO:0000256" key="3">
    <source>
        <dbReference type="ARBA" id="ARBA00022630"/>
    </source>
</evidence>
<dbReference type="PANTHER" id="PTHR11985">
    <property type="entry name" value="GLYCEROL-3-PHOSPHATE DEHYDROGENASE"/>
    <property type="match status" value="1"/>
</dbReference>
<reference evidence="9 10" key="1">
    <citation type="submission" date="2019-10" db="EMBL/GenBank/DDBJ databases">
        <title>Extracellular Electron Transfer in a Candidatus Methanoperedens spp. Enrichment Culture.</title>
        <authorList>
            <person name="Berger S."/>
            <person name="Rangel Shaw D."/>
            <person name="Berben T."/>
            <person name="In 'T Zandt M."/>
            <person name="Frank J."/>
            <person name="Reimann J."/>
            <person name="Jetten M.S.M."/>
            <person name="Welte C.U."/>
        </authorList>
    </citation>
    <scope>NUCLEOTIDE SEQUENCE [LARGE SCALE GENOMIC DNA]</scope>
    <source>
        <strain evidence="9">SB12</strain>
    </source>
</reference>
<dbReference type="GO" id="GO:0006071">
    <property type="term" value="P:glycerol metabolic process"/>
    <property type="evidence" value="ECO:0007669"/>
    <property type="project" value="UniProtKB-KW"/>
</dbReference>
<comment type="caution">
    <text evidence="9">The sequence shown here is derived from an EMBL/GenBank/DDBJ whole genome shotgun (WGS) entry which is preliminary data.</text>
</comment>
<organism evidence="9 10">
    <name type="scientific">Leptonema illini</name>
    <dbReference type="NCBI Taxonomy" id="183"/>
    <lineage>
        <taxon>Bacteria</taxon>
        <taxon>Pseudomonadati</taxon>
        <taxon>Spirochaetota</taxon>
        <taxon>Spirochaetia</taxon>
        <taxon>Leptospirales</taxon>
        <taxon>Leptospiraceae</taxon>
        <taxon>Leptonema</taxon>
    </lineage>
</organism>
<keyword evidence="4" id="KW-0319">Glycerol metabolism</keyword>
<evidence type="ECO:0000256" key="5">
    <source>
        <dbReference type="ARBA" id="ARBA00022827"/>
    </source>
</evidence>
<evidence type="ECO:0000256" key="1">
    <source>
        <dbReference type="ARBA" id="ARBA00001974"/>
    </source>
</evidence>
<evidence type="ECO:0000256" key="6">
    <source>
        <dbReference type="ARBA" id="ARBA00023002"/>
    </source>
</evidence>
<dbReference type="InterPro" id="IPR031656">
    <property type="entry name" value="DAO_C"/>
</dbReference>
<dbReference type="EMBL" id="WBUI01000016">
    <property type="protein sequence ID" value="KAB2931012.1"/>
    <property type="molecule type" value="Genomic_DNA"/>
</dbReference>
<dbReference type="GO" id="GO:0004368">
    <property type="term" value="F:glycerol-3-phosphate dehydrogenase (quinone) activity"/>
    <property type="evidence" value="ECO:0007669"/>
    <property type="project" value="InterPro"/>
</dbReference>
<comment type="similarity">
    <text evidence="2">Belongs to the FAD-dependent glycerol-3-phosphate dehydrogenase family.</text>
</comment>
<evidence type="ECO:0000256" key="2">
    <source>
        <dbReference type="ARBA" id="ARBA00007330"/>
    </source>
</evidence>
<gene>
    <name evidence="9" type="ORF">F9K24_15065</name>
</gene>
<evidence type="ECO:0000313" key="10">
    <source>
        <dbReference type="Proteomes" id="UP000460298"/>
    </source>
</evidence>
<keyword evidence="6" id="KW-0560">Oxidoreductase</keyword>
<dbReference type="AlphaFoldDB" id="A0A833GZR5"/>
<dbReference type="PRINTS" id="PR01001">
    <property type="entry name" value="FADG3PDH"/>
</dbReference>
<proteinExistence type="inferred from homology"/>
<comment type="cofactor">
    <cofactor evidence="1">
        <name>FAD</name>
        <dbReference type="ChEBI" id="CHEBI:57692"/>
    </cofactor>
</comment>
<dbReference type="Pfam" id="PF16901">
    <property type="entry name" value="DAO_C"/>
    <property type="match status" value="1"/>
</dbReference>
<evidence type="ECO:0000256" key="4">
    <source>
        <dbReference type="ARBA" id="ARBA00022798"/>
    </source>
</evidence>
<accession>A0A833GZR5</accession>
<sequence>MDRSPLQMKRLRAEGRYDVLVVGGGITGAAVAYEAASRGYTVALVEKSDFGGATSAATGKLIHGGLRYLKKFDIALVREALRERRILSDIAPNLVYPYPMVLPNPGLLERVGLIAYDLLSFDSGWTRDPSKKIPWHKMIGKKALEKLGLGSLERAIYFYDCIMISPERLTLAFVKSAVACGASVANYTKVERLIFDGRRVVGAEVRDLLASGGSDAEGTGGSVYEIRADVVVNAAGPWTQDLLHRTKETETTMPKQRSEGIYLITRKLSDVMTLYVEKHGHFSFAPWRGHSMIGPTEKSYTGPVEDWKLTRESIVEFLDAINSSARLSEKLTLADVKFAYGGLRPLVESEGDTYSASRRSDLHDHAKDGIEGLITAAGGKYTTSRDFAVKIFKAIQKKIGKRAVASVSAKEALYACDIDRLPQTGAQARGLTVEQVIEEAKRRHSDFAASTVDYLMRHYGTDTETILDLARSNPAFARVLDADGEIMAQVVFAVRHEMACSLTDVFLRRSGLGTLGYPGAEVVQAVADVVAAELSWSPQKKALEIEEITRRLKLPE</sequence>
<dbReference type="Proteomes" id="UP000460298">
    <property type="component" value="Unassembled WGS sequence"/>
</dbReference>
<keyword evidence="3" id="KW-0285">Flavoprotein</keyword>
<dbReference type="PANTHER" id="PTHR11985:SF35">
    <property type="entry name" value="ANAEROBIC GLYCEROL-3-PHOSPHATE DEHYDROGENASE SUBUNIT A"/>
    <property type="match status" value="1"/>
</dbReference>
<evidence type="ECO:0000259" key="8">
    <source>
        <dbReference type="Pfam" id="PF16901"/>
    </source>
</evidence>
<dbReference type="Pfam" id="PF01266">
    <property type="entry name" value="DAO"/>
    <property type="match status" value="1"/>
</dbReference>
<dbReference type="GO" id="GO:0046168">
    <property type="term" value="P:glycerol-3-phosphate catabolic process"/>
    <property type="evidence" value="ECO:0007669"/>
    <property type="project" value="TreeGrafter"/>
</dbReference>
<feature type="domain" description="Alpha-glycerophosphate oxidase C-terminal" evidence="8">
    <location>
        <begin position="421"/>
        <end position="541"/>
    </location>
</feature>
<dbReference type="Gene3D" id="3.30.9.10">
    <property type="entry name" value="D-Amino Acid Oxidase, subunit A, domain 2"/>
    <property type="match status" value="1"/>
</dbReference>
<dbReference type="InterPro" id="IPR036188">
    <property type="entry name" value="FAD/NAD-bd_sf"/>
</dbReference>
<dbReference type="InterPro" id="IPR038299">
    <property type="entry name" value="DAO_C_sf"/>
</dbReference>